<evidence type="ECO:0000256" key="5">
    <source>
        <dbReference type="ARBA" id="ARBA00023004"/>
    </source>
</evidence>
<dbReference type="PANTHER" id="PTHR43779">
    <property type="entry name" value="DIOXYGENASE RV0097-RELATED"/>
    <property type="match status" value="1"/>
</dbReference>
<dbReference type="InterPro" id="IPR042098">
    <property type="entry name" value="TauD-like_sf"/>
</dbReference>
<keyword evidence="4" id="KW-0560">Oxidoreductase</keyword>
<evidence type="ECO:0000313" key="8">
    <source>
        <dbReference type="Proteomes" id="UP000033684"/>
    </source>
</evidence>
<name>A0A0F3IIR4_9GAMM</name>
<gene>
    <name evidence="7" type="ORF">VZ94_10360</name>
</gene>
<dbReference type="PANTHER" id="PTHR43779:SF3">
    <property type="entry name" value="(3R)-3-[(CARBOXYMETHYL)AMINO]FATTY ACID OXYGENASE_DECARBOXYLASE"/>
    <property type="match status" value="1"/>
</dbReference>
<comment type="caution">
    <text evidence="7">The sequence shown here is derived from an EMBL/GenBank/DDBJ whole genome shotgun (WGS) entry which is preliminary data.</text>
</comment>
<comment type="similarity">
    <text evidence="1">Belongs to the TfdA dioxygenase family.</text>
</comment>
<evidence type="ECO:0000256" key="1">
    <source>
        <dbReference type="ARBA" id="ARBA00005896"/>
    </source>
</evidence>
<evidence type="ECO:0000256" key="4">
    <source>
        <dbReference type="ARBA" id="ARBA00023002"/>
    </source>
</evidence>
<dbReference type="OrthoDB" id="581608at2"/>
<keyword evidence="8" id="KW-1185">Reference proteome</keyword>
<protein>
    <submittedName>
        <fullName evidence="7">Dioxygenase</fullName>
    </submittedName>
</protein>
<dbReference type="RefSeq" id="WP_045779179.1">
    <property type="nucleotide sequence ID" value="NZ_LAJX01000101.1"/>
</dbReference>
<feature type="domain" description="TauD/TfdA-like" evidence="6">
    <location>
        <begin position="19"/>
        <end position="281"/>
    </location>
</feature>
<dbReference type="InterPro" id="IPR003819">
    <property type="entry name" value="TauD/TfdA-like"/>
</dbReference>
<evidence type="ECO:0000256" key="2">
    <source>
        <dbReference type="ARBA" id="ARBA00022723"/>
    </source>
</evidence>
<evidence type="ECO:0000256" key="3">
    <source>
        <dbReference type="ARBA" id="ARBA00022964"/>
    </source>
</evidence>
<dbReference type="AlphaFoldDB" id="A0A0F3IIR4"/>
<dbReference type="GO" id="GO:0016706">
    <property type="term" value="F:2-oxoglutarate-dependent dioxygenase activity"/>
    <property type="evidence" value="ECO:0007669"/>
    <property type="project" value="UniProtKB-ARBA"/>
</dbReference>
<reference evidence="8" key="1">
    <citation type="submission" date="2015-03" db="EMBL/GenBank/DDBJ databases">
        <title>Draft genome sequence of a novel methanotroph (Sn10-6) isolated from flooded ricefield rhizosphere in India.</title>
        <authorList>
            <person name="Pandit P.S."/>
            <person name="Pore S.D."/>
            <person name="Arora P."/>
            <person name="Kapse N.G."/>
            <person name="Dhakephalkar P.K."/>
            <person name="Rahalkar M.C."/>
        </authorList>
    </citation>
    <scope>NUCLEOTIDE SEQUENCE [LARGE SCALE GENOMIC DNA]</scope>
    <source>
        <strain evidence="8">Sn10-6</strain>
    </source>
</reference>
<keyword evidence="3 7" id="KW-0223">Dioxygenase</keyword>
<dbReference type="Pfam" id="PF02668">
    <property type="entry name" value="TauD"/>
    <property type="match status" value="1"/>
</dbReference>
<accession>A0A0F3IIR4</accession>
<organism evidence="7 8">
    <name type="scientific">Methylocucumis oryzae</name>
    <dbReference type="NCBI Taxonomy" id="1632867"/>
    <lineage>
        <taxon>Bacteria</taxon>
        <taxon>Pseudomonadati</taxon>
        <taxon>Pseudomonadota</taxon>
        <taxon>Gammaproteobacteria</taxon>
        <taxon>Methylococcales</taxon>
        <taxon>Methylococcaceae</taxon>
        <taxon>Methylocucumis</taxon>
    </lineage>
</organism>
<dbReference type="InterPro" id="IPR051178">
    <property type="entry name" value="TfdA_dioxygenase"/>
</dbReference>
<dbReference type="SUPFAM" id="SSF51197">
    <property type="entry name" value="Clavaminate synthase-like"/>
    <property type="match status" value="1"/>
</dbReference>
<keyword evidence="2" id="KW-0479">Metal-binding</keyword>
<sequence>MSTLALQIDDIEIIDAKPGDIGAEIKGIDVNEIESGAPILETIRQLIYRDKLVVIRDQELTADSYVAFTRKLGRPQVYFQPQYHHPDHPEVFVSSNVPEVNGKRMGVSGTGRYWHTDCQFEKKPLSFTSIYPLVFPKSARETSYIDMSRVYQNLPDELRKMVDAPGAAFVHEGQMRYKVQETDVDRSLRELLDRINQEVPPVVHPAVIEHPVTGIKSLYASSGFTTKFVGLNYEDNQRFMQAIFDFSERPEHVHTHYWDEGDLIIWDNRYLNHKASAVKPGELSKSYRIGIYDDKPFYVGLEP</sequence>
<dbReference type="GO" id="GO:0046872">
    <property type="term" value="F:metal ion binding"/>
    <property type="evidence" value="ECO:0007669"/>
    <property type="project" value="UniProtKB-KW"/>
</dbReference>
<evidence type="ECO:0000259" key="6">
    <source>
        <dbReference type="Pfam" id="PF02668"/>
    </source>
</evidence>
<dbReference type="EMBL" id="LAJX01000101">
    <property type="protein sequence ID" value="KJV06562.1"/>
    <property type="molecule type" value="Genomic_DNA"/>
</dbReference>
<reference evidence="7 8" key="2">
    <citation type="journal article" date="2016" name="Microb. Ecol.">
        <title>Genome Characteristics of a Novel Type I Methanotroph (Sn10-6) Isolated from a Flooded Indian Rice Field.</title>
        <authorList>
            <person name="Rahalkar M.C."/>
            <person name="Pandit P.S."/>
            <person name="Dhakephalkar P.K."/>
            <person name="Pore S."/>
            <person name="Arora P."/>
            <person name="Kapse N."/>
        </authorList>
    </citation>
    <scope>NUCLEOTIDE SEQUENCE [LARGE SCALE GENOMIC DNA]</scope>
    <source>
        <strain evidence="7 8">Sn10-6</strain>
    </source>
</reference>
<proteinExistence type="inferred from homology"/>
<keyword evidence="5" id="KW-0408">Iron</keyword>
<evidence type="ECO:0000313" key="7">
    <source>
        <dbReference type="EMBL" id="KJV06562.1"/>
    </source>
</evidence>
<dbReference type="Proteomes" id="UP000033684">
    <property type="component" value="Unassembled WGS sequence"/>
</dbReference>
<dbReference type="Gene3D" id="3.60.130.10">
    <property type="entry name" value="Clavaminate synthase-like"/>
    <property type="match status" value="1"/>
</dbReference>